<dbReference type="Proteomes" id="UP000036013">
    <property type="component" value="Unassembled WGS sequence"/>
</dbReference>
<feature type="DNA-binding region" description="H-T-H motif" evidence="5">
    <location>
        <begin position="33"/>
        <end position="52"/>
    </location>
</feature>
<dbReference type="RefSeq" id="WP_008499291.1">
    <property type="nucleotide sequence ID" value="NZ_ABLMAY040000007.1"/>
</dbReference>
<evidence type="ECO:0000313" key="16">
    <source>
        <dbReference type="Proteomes" id="UP000813349"/>
    </source>
</evidence>
<dbReference type="PROSITE" id="PS50977">
    <property type="entry name" value="HTH_TETR_2"/>
    <property type="match status" value="1"/>
</dbReference>
<keyword evidence="4" id="KW-0804">Transcription</keyword>
<reference evidence="9 15" key="3">
    <citation type="submission" date="2018-07" db="EMBL/GenBank/DDBJ databases">
        <title>The use of a cohorting ward and systematic surveillance cultures for the control of a Klebsiella pneumoniae carbapenemase (KPC)-producing Enterobacteriaceae outbreak.</title>
        <authorList>
            <person name="Doi Y."/>
        </authorList>
    </citation>
    <scope>NUCLEOTIDE SEQUENCE [LARGE SCALE GENOMIC DNA]</scope>
    <source>
        <strain evidence="9 15">1-RC-17-04017</strain>
    </source>
</reference>
<dbReference type="PANTHER" id="PTHR30055:SF240">
    <property type="entry name" value="HTH-TYPE TRANSCRIPTIONAL REGULATOR ACRR"/>
    <property type="match status" value="1"/>
</dbReference>
<keyword evidence="2" id="KW-0805">Transcription regulation</keyword>
<evidence type="ECO:0000313" key="15">
    <source>
        <dbReference type="Proteomes" id="UP000255291"/>
    </source>
</evidence>
<evidence type="ECO:0000313" key="9">
    <source>
        <dbReference type="EMBL" id="RDT61557.1"/>
    </source>
</evidence>
<evidence type="ECO:0000256" key="1">
    <source>
        <dbReference type="ARBA" id="ARBA00022491"/>
    </source>
</evidence>
<dbReference type="Pfam" id="PF00440">
    <property type="entry name" value="TetR_N"/>
    <property type="match status" value="1"/>
</dbReference>
<evidence type="ECO:0000313" key="10">
    <source>
        <dbReference type="EMBL" id="SAA03424.1"/>
    </source>
</evidence>
<dbReference type="KEGG" id="ecls:LI67_006130"/>
<dbReference type="InterPro" id="IPR036271">
    <property type="entry name" value="Tet_transcr_reg_TetR-rel_C_sf"/>
</dbReference>
<dbReference type="NCBIfam" id="NF007949">
    <property type="entry name" value="PRK10668.1"/>
    <property type="match status" value="1"/>
</dbReference>
<dbReference type="AlphaFoldDB" id="A0A0F0UVZ9"/>
<dbReference type="InterPro" id="IPR001647">
    <property type="entry name" value="HTH_TetR"/>
</dbReference>
<accession>A0A157J544</accession>
<keyword evidence="3 5" id="KW-0238">DNA-binding</keyword>
<evidence type="ECO:0000313" key="14">
    <source>
        <dbReference type="Proteomes" id="UP000077278"/>
    </source>
</evidence>
<keyword evidence="1" id="KW-0678">Repressor</keyword>
<dbReference type="InterPro" id="IPR013572">
    <property type="entry name" value="Tscrpt_reg_MAATS_C"/>
</dbReference>
<evidence type="ECO:0000313" key="13">
    <source>
        <dbReference type="Proteomes" id="UP000077063"/>
    </source>
</evidence>
<dbReference type="GO" id="GO:0000976">
    <property type="term" value="F:transcription cis-regulatory region binding"/>
    <property type="evidence" value="ECO:0007669"/>
    <property type="project" value="TreeGrafter"/>
</dbReference>
<dbReference type="PANTHER" id="PTHR30055">
    <property type="entry name" value="HTH-TYPE TRANSCRIPTIONAL REGULATOR RUTR"/>
    <property type="match status" value="1"/>
</dbReference>
<evidence type="ECO:0000256" key="4">
    <source>
        <dbReference type="ARBA" id="ARBA00023163"/>
    </source>
</evidence>
<evidence type="ECO:0000256" key="3">
    <source>
        <dbReference type="ARBA" id="ARBA00023125"/>
    </source>
</evidence>
<proteinExistence type="predicted"/>
<dbReference type="OrthoDB" id="5816932at2"/>
<name>A0A0F0UVZ9_9ENTR</name>
<dbReference type="Proteomes" id="UP000077278">
    <property type="component" value="Unassembled WGS sequence"/>
</dbReference>
<dbReference type="EMBL" id="LEDI01000014">
    <property type="protein sequence ID" value="KLQ05118.1"/>
    <property type="molecule type" value="Genomic_DNA"/>
</dbReference>
<dbReference type="EMBL" id="FKDK01000001">
    <property type="protein sequence ID" value="SAA03424.1"/>
    <property type="molecule type" value="Genomic_DNA"/>
</dbReference>
<dbReference type="Proteomes" id="UP000077063">
    <property type="component" value="Unassembled WGS sequence"/>
</dbReference>
<dbReference type="FunFam" id="1.10.357.10:FF:000003">
    <property type="entry name" value="HTH-type transcriptional regulator AcrR"/>
    <property type="match status" value="1"/>
</dbReference>
<evidence type="ECO:0000313" key="12">
    <source>
        <dbReference type="Proteomes" id="UP000036013"/>
    </source>
</evidence>
<accession>A0A0F0UVZ9</accession>
<organism evidence="7 12">
    <name type="scientific">Enterobacter roggenkampii</name>
    <dbReference type="NCBI Taxonomy" id="1812935"/>
    <lineage>
        <taxon>Bacteria</taxon>
        <taxon>Pseudomonadati</taxon>
        <taxon>Pseudomonadota</taxon>
        <taxon>Gammaproteobacteria</taxon>
        <taxon>Enterobacterales</taxon>
        <taxon>Enterobacteriaceae</taxon>
        <taxon>Enterobacter</taxon>
        <taxon>Enterobacter cloacae complex</taxon>
    </lineage>
</organism>
<evidence type="ECO:0000313" key="8">
    <source>
        <dbReference type="EMBL" id="MBU3767562.1"/>
    </source>
</evidence>
<dbReference type="SUPFAM" id="SSF48498">
    <property type="entry name" value="Tetracyclin repressor-like, C-terminal domain"/>
    <property type="match status" value="1"/>
</dbReference>
<feature type="domain" description="HTH tetR-type" evidence="6">
    <location>
        <begin position="10"/>
        <end position="70"/>
    </location>
</feature>
<evidence type="ECO:0000313" key="7">
    <source>
        <dbReference type="EMBL" id="KLQ05118.1"/>
    </source>
</evidence>
<dbReference type="PRINTS" id="PR00455">
    <property type="entry name" value="HTHTETR"/>
</dbReference>
<dbReference type="EMBL" id="JAFKCP010000007">
    <property type="protein sequence ID" value="MBU3767562.1"/>
    <property type="molecule type" value="Genomic_DNA"/>
</dbReference>
<reference evidence="8 16" key="4">
    <citation type="journal article" date="2021" name="Clin. Infect. Dis.">
        <title>Rapid development of cefiderocol resistance in carbapenem-resistant Enterobacter cloacae during therapy is associated with heterogeneous mutations in the catecholate siderophore receptor cira.</title>
        <authorList>
            <person name="Klein S."/>
            <person name="Boutin S."/>
            <person name="Kocer K."/>
            <person name="Fiedler M.O."/>
            <person name="Storzinger D."/>
            <person name="Weigand M.A."/>
            <person name="Tan B."/>
            <person name="Richter D."/>
            <person name="Rupp C."/>
            <person name="Mieth M."/>
            <person name="Mehrabi A."/>
            <person name="Hackert T."/>
            <person name="Zimmermann S."/>
            <person name="Heeg K."/>
            <person name="Nurjadi D."/>
        </authorList>
    </citation>
    <scope>NUCLEOTIDE SEQUENCE [LARGE SCALE GENOMIC DNA]</scope>
    <source>
        <strain evidence="8 16">BK34275</strain>
    </source>
</reference>
<dbReference type="GeneID" id="45794670"/>
<dbReference type="EMBL" id="QRBW01000003">
    <property type="protein sequence ID" value="RDT61557.1"/>
    <property type="molecule type" value="Genomic_DNA"/>
</dbReference>
<dbReference type="EMBL" id="FKDD01000004">
    <property type="protein sequence ID" value="SAB83768.1"/>
    <property type="molecule type" value="Genomic_DNA"/>
</dbReference>
<dbReference type="PROSITE" id="PS01081">
    <property type="entry name" value="HTH_TETR_1"/>
    <property type="match status" value="1"/>
</dbReference>
<dbReference type="GO" id="GO:0045892">
    <property type="term" value="P:negative regulation of DNA-templated transcription"/>
    <property type="evidence" value="ECO:0007669"/>
    <property type="project" value="UniProtKB-ARBA"/>
</dbReference>
<dbReference type="InterPro" id="IPR023772">
    <property type="entry name" value="DNA-bd_HTH_TetR-type_CS"/>
</dbReference>
<keyword evidence="13" id="KW-1185">Reference proteome</keyword>
<dbReference type="SUPFAM" id="SSF46689">
    <property type="entry name" value="Homeodomain-like"/>
    <property type="match status" value="1"/>
</dbReference>
<dbReference type="GO" id="GO:0003700">
    <property type="term" value="F:DNA-binding transcription factor activity"/>
    <property type="evidence" value="ECO:0007669"/>
    <property type="project" value="TreeGrafter"/>
</dbReference>
<dbReference type="InterPro" id="IPR009057">
    <property type="entry name" value="Homeodomain-like_sf"/>
</dbReference>
<dbReference type="Gene3D" id="1.10.357.10">
    <property type="entry name" value="Tetracycline Repressor, domain 2"/>
    <property type="match status" value="1"/>
</dbReference>
<dbReference type="Pfam" id="PF08361">
    <property type="entry name" value="TetR_C_2"/>
    <property type="match status" value="1"/>
</dbReference>
<gene>
    <name evidence="8" type="primary">acrR</name>
    <name evidence="7" type="ORF">ABF77_08955</name>
    <name evidence="9" type="ORF">DXF87_02370</name>
    <name evidence="8" type="ORF">J0A64_13265</name>
    <name evidence="11" type="ORF">SAMEA2273136_01305</name>
    <name evidence="10" type="ORF">SAMEA2273443_00315</name>
</gene>
<accession>A0A167PB23</accession>
<reference evidence="7 12" key="1">
    <citation type="submission" date="2015-06" db="EMBL/GenBank/DDBJ databases">
        <authorList>
            <person name="Adams M."/>
            <person name="Sutton G."/>
            <person name="Nelson K."/>
            <person name="Bonomo R."/>
            <person name="McCorrison J."/>
            <person name="Sanka R."/>
            <person name="Brinkac L."/>
            <person name="Nierman W."/>
        </authorList>
    </citation>
    <scope>NUCLEOTIDE SEQUENCE [LARGE SCALE GENOMIC DNA]</scope>
    <source>
        <strain evidence="7 12">GN02692</strain>
    </source>
</reference>
<dbReference type="Proteomes" id="UP000255291">
    <property type="component" value="Unassembled WGS sequence"/>
</dbReference>
<evidence type="ECO:0000256" key="5">
    <source>
        <dbReference type="PROSITE-ProRule" id="PRU00335"/>
    </source>
</evidence>
<sequence length="217" mass="24754">MARKTKQQALETRQHILDVAIRLFSQQGVSATSLAQIAQAAGVTRGAIYWHFKNKSDLFSEIWELSESSISDLESEYRAKFPDDPLSVLREILVYILEATVVEERRRLMMEIIFHKCEFVGEMAVVQQAQRSLSLESYDRIEHNLNLCMEAKLLPANLLTRRAAILMRSYISGLMENWLFAPQSFDLKAEARSYVAILLEMLQLSPTLRSDAPSLTA</sequence>
<evidence type="ECO:0000259" key="6">
    <source>
        <dbReference type="PROSITE" id="PS50977"/>
    </source>
</evidence>
<comment type="caution">
    <text evidence="7">The sequence shown here is derived from an EMBL/GenBank/DDBJ whole genome shotgun (WGS) entry which is preliminary data.</text>
</comment>
<evidence type="ECO:0000256" key="2">
    <source>
        <dbReference type="ARBA" id="ARBA00023015"/>
    </source>
</evidence>
<dbReference type="KEGG" id="ern:BFV67_04895"/>
<dbReference type="InterPro" id="IPR050109">
    <property type="entry name" value="HTH-type_TetR-like_transc_reg"/>
</dbReference>
<reference evidence="13 14" key="2">
    <citation type="submission" date="2016-03" db="EMBL/GenBank/DDBJ databases">
        <authorList>
            <consortium name="Pathogen Informatics"/>
        </authorList>
    </citation>
    <scope>NUCLEOTIDE SEQUENCE [LARGE SCALE GENOMIC DNA]</scope>
    <source>
        <strain evidence="10">E2161</strain>
        <strain evidence="13">e2161</strain>
        <strain evidence="11">E264</strain>
        <strain evidence="14">e264</strain>
    </source>
</reference>
<dbReference type="GO" id="GO:0009410">
    <property type="term" value="P:response to xenobiotic stimulus"/>
    <property type="evidence" value="ECO:0007669"/>
    <property type="project" value="UniProtKB-ARBA"/>
</dbReference>
<dbReference type="Proteomes" id="UP000813349">
    <property type="component" value="Unassembled WGS sequence"/>
</dbReference>
<protein>
    <submittedName>
        <fullName evidence="9">DNA-binding transcriptional repressor AcrR</fullName>
    </submittedName>
    <submittedName>
        <fullName evidence="8">Multidrug efflux transporter transcriptional repressor AcrR</fullName>
    </submittedName>
    <submittedName>
        <fullName evidence="7 10">Transcriptional regulator</fullName>
    </submittedName>
</protein>
<evidence type="ECO:0000313" key="11">
    <source>
        <dbReference type="EMBL" id="SAB83768.1"/>
    </source>
</evidence>